<keyword evidence="1" id="KW-0472">Membrane</keyword>
<protein>
    <recommendedName>
        <fullName evidence="4">Fis family transcriptional regulator</fullName>
    </recommendedName>
</protein>
<dbReference type="OrthoDB" id="6170226at2"/>
<evidence type="ECO:0000313" key="3">
    <source>
        <dbReference type="Proteomes" id="UP000321303"/>
    </source>
</evidence>
<accession>A0A511UN58</accession>
<keyword evidence="1" id="KW-1133">Transmembrane helix</keyword>
<sequence>MVMASSCPSLQRTGTVADYTQHGLVVEMRAQERCEQCAQGRGCGVGLLSPQRSHRVAVALTEKSQHAYPLGSHVTVSLPRASLTLLAFFVYALPLLMALLLSGLASFMNAGTWIAPLIFFSTLGGGVISVKYLLCGRRERFRPRLVN</sequence>
<evidence type="ECO:0000313" key="2">
    <source>
        <dbReference type="EMBL" id="GEN27471.1"/>
    </source>
</evidence>
<dbReference type="Pfam" id="PF04246">
    <property type="entry name" value="RseC_MucC"/>
    <property type="match status" value="1"/>
</dbReference>
<organism evidence="2 3">
    <name type="scientific">Halovibrio variabilis</name>
    <dbReference type="NCBI Taxonomy" id="31910"/>
    <lineage>
        <taxon>Bacteria</taxon>
        <taxon>Pseudomonadati</taxon>
        <taxon>Pseudomonadota</taxon>
        <taxon>Gammaproteobacteria</taxon>
        <taxon>Oceanospirillales</taxon>
        <taxon>Halomonadaceae</taxon>
        <taxon>Halovibrio</taxon>
    </lineage>
</organism>
<proteinExistence type="predicted"/>
<feature type="transmembrane region" description="Helical" evidence="1">
    <location>
        <begin position="85"/>
        <end position="107"/>
    </location>
</feature>
<evidence type="ECO:0008006" key="4">
    <source>
        <dbReference type="Google" id="ProtNLM"/>
    </source>
</evidence>
<dbReference type="InterPro" id="IPR007359">
    <property type="entry name" value="SigmaE_reg_RseC_MucC"/>
</dbReference>
<name>A0A511UN58_9GAMM</name>
<feature type="transmembrane region" description="Helical" evidence="1">
    <location>
        <begin position="113"/>
        <end position="134"/>
    </location>
</feature>
<gene>
    <name evidence="2" type="ORF">HVA01_11170</name>
</gene>
<dbReference type="AlphaFoldDB" id="A0A511UN58"/>
<evidence type="ECO:0000256" key="1">
    <source>
        <dbReference type="SAM" id="Phobius"/>
    </source>
</evidence>
<keyword evidence="1" id="KW-0812">Transmembrane</keyword>
<keyword evidence="3" id="KW-1185">Reference proteome</keyword>
<dbReference type="EMBL" id="BJXV01000005">
    <property type="protein sequence ID" value="GEN27471.1"/>
    <property type="molecule type" value="Genomic_DNA"/>
</dbReference>
<dbReference type="Proteomes" id="UP000321303">
    <property type="component" value="Unassembled WGS sequence"/>
</dbReference>
<dbReference type="PANTHER" id="PTHR35867">
    <property type="entry name" value="PROTEIN RSEC"/>
    <property type="match status" value="1"/>
</dbReference>
<comment type="caution">
    <text evidence="2">The sequence shown here is derived from an EMBL/GenBank/DDBJ whole genome shotgun (WGS) entry which is preliminary data.</text>
</comment>
<reference evidence="2 3" key="1">
    <citation type="submission" date="2019-07" db="EMBL/GenBank/DDBJ databases">
        <title>Whole genome shotgun sequence of Halomonas variabilis NBRC 102410.</title>
        <authorList>
            <person name="Hosoyama A."/>
            <person name="Uohara A."/>
            <person name="Ohji S."/>
            <person name="Ichikawa N."/>
        </authorList>
    </citation>
    <scope>NUCLEOTIDE SEQUENCE [LARGE SCALE GENOMIC DNA]</scope>
    <source>
        <strain evidence="2 3">NBRC 102410</strain>
    </source>
</reference>
<dbReference type="PANTHER" id="PTHR35867:SF1">
    <property type="entry name" value="PROTEIN RSEC"/>
    <property type="match status" value="1"/>
</dbReference>